<protein>
    <submittedName>
        <fullName evidence="1">Uncharacterized protein</fullName>
    </submittedName>
</protein>
<keyword evidence="2" id="KW-1185">Reference proteome</keyword>
<dbReference type="EMBL" id="CM056743">
    <property type="protein sequence ID" value="KAJ8670713.1"/>
    <property type="molecule type" value="Genomic_DNA"/>
</dbReference>
<comment type="caution">
    <text evidence="1">The sequence shown here is derived from an EMBL/GenBank/DDBJ whole genome shotgun (WGS) entry which is preliminary data.</text>
</comment>
<accession>A0ACC2NIT4</accession>
<name>A0ACC2NIT4_9HYME</name>
<sequence length="166" mass="17599">MGAGTGSIQDGGGKGGISSISVQRLTASKPPTGSSIYDSDGELDDFLKTIHIVGNSCDSLDAGDGNKDPDTQEIDEADENGPGSNTSTPCPKNDEDEQISDTSNKPYQPEEKTIQEGQNLINEEDVALEVEIHDSETESHSKNSDTRDGALPIRSSPNHPTNLMKL</sequence>
<proteinExistence type="predicted"/>
<organism evidence="1 2">
    <name type="scientific">Eretmocerus hayati</name>
    <dbReference type="NCBI Taxonomy" id="131215"/>
    <lineage>
        <taxon>Eukaryota</taxon>
        <taxon>Metazoa</taxon>
        <taxon>Ecdysozoa</taxon>
        <taxon>Arthropoda</taxon>
        <taxon>Hexapoda</taxon>
        <taxon>Insecta</taxon>
        <taxon>Pterygota</taxon>
        <taxon>Neoptera</taxon>
        <taxon>Endopterygota</taxon>
        <taxon>Hymenoptera</taxon>
        <taxon>Apocrita</taxon>
        <taxon>Proctotrupomorpha</taxon>
        <taxon>Chalcidoidea</taxon>
        <taxon>Aphelinidae</taxon>
        <taxon>Aphelininae</taxon>
        <taxon>Eretmocerus</taxon>
    </lineage>
</organism>
<gene>
    <name evidence="1" type="ORF">QAD02_001972</name>
</gene>
<dbReference type="Proteomes" id="UP001239111">
    <property type="component" value="Chromosome 3"/>
</dbReference>
<evidence type="ECO:0000313" key="1">
    <source>
        <dbReference type="EMBL" id="KAJ8670713.1"/>
    </source>
</evidence>
<reference evidence="1" key="1">
    <citation type="submission" date="2023-04" db="EMBL/GenBank/DDBJ databases">
        <title>A chromosome-level genome assembly of the parasitoid wasp Eretmocerus hayati.</title>
        <authorList>
            <person name="Zhong Y."/>
            <person name="Liu S."/>
            <person name="Liu Y."/>
        </authorList>
    </citation>
    <scope>NUCLEOTIDE SEQUENCE</scope>
    <source>
        <strain evidence="1">ZJU_SS_LIU_2023</strain>
    </source>
</reference>
<evidence type="ECO:0000313" key="2">
    <source>
        <dbReference type="Proteomes" id="UP001239111"/>
    </source>
</evidence>